<reference evidence="9" key="1">
    <citation type="submission" date="2025-08" db="UniProtKB">
        <authorList>
            <consortium name="Ensembl"/>
        </authorList>
    </citation>
    <scope>IDENTIFICATION</scope>
</reference>
<evidence type="ECO:0000313" key="10">
    <source>
        <dbReference type="Proteomes" id="UP000694380"/>
    </source>
</evidence>
<dbReference type="GO" id="GO:0004463">
    <property type="term" value="F:leukotriene-A4 hydrolase activity"/>
    <property type="evidence" value="ECO:0007669"/>
    <property type="project" value="TreeGrafter"/>
</dbReference>
<dbReference type="InterPro" id="IPR034015">
    <property type="entry name" value="M1_LTA4H"/>
</dbReference>
<dbReference type="InterPro" id="IPR015211">
    <property type="entry name" value="Peptidase_M1_C"/>
</dbReference>
<dbReference type="GO" id="GO:0008237">
    <property type="term" value="F:metallopeptidase activity"/>
    <property type="evidence" value="ECO:0007669"/>
    <property type="project" value="UniProtKB-KW"/>
</dbReference>
<evidence type="ECO:0000256" key="2">
    <source>
        <dbReference type="ARBA" id="ARBA00010136"/>
    </source>
</evidence>
<name>A0A8C3H5W7_CHRPI</name>
<evidence type="ECO:0000256" key="5">
    <source>
        <dbReference type="ARBA" id="ARBA00022801"/>
    </source>
</evidence>
<dbReference type="GO" id="GO:0006508">
    <property type="term" value="P:proteolysis"/>
    <property type="evidence" value="ECO:0007669"/>
    <property type="project" value="UniProtKB-KW"/>
</dbReference>
<evidence type="ECO:0000256" key="3">
    <source>
        <dbReference type="ARBA" id="ARBA00022670"/>
    </source>
</evidence>
<dbReference type="SUPFAM" id="SSF48371">
    <property type="entry name" value="ARM repeat"/>
    <property type="match status" value="1"/>
</dbReference>
<dbReference type="Ensembl" id="ENSCPBT00000003434.1">
    <property type="protein sequence ID" value="ENSCPBP00000002817.1"/>
    <property type="gene ID" value="ENSCPBG00000002250.1"/>
</dbReference>
<evidence type="ECO:0000256" key="4">
    <source>
        <dbReference type="ARBA" id="ARBA00022723"/>
    </source>
</evidence>
<dbReference type="GO" id="GO:0005829">
    <property type="term" value="C:cytosol"/>
    <property type="evidence" value="ECO:0007669"/>
    <property type="project" value="TreeGrafter"/>
</dbReference>
<evidence type="ECO:0000259" key="8">
    <source>
        <dbReference type="SMART" id="SM01263"/>
    </source>
</evidence>
<dbReference type="InterPro" id="IPR016024">
    <property type="entry name" value="ARM-type_fold"/>
</dbReference>
<dbReference type="PANTHER" id="PTHR45726:SF3">
    <property type="entry name" value="LEUKOTRIENE A-4 HYDROLASE"/>
    <property type="match status" value="1"/>
</dbReference>
<dbReference type="PANTHER" id="PTHR45726">
    <property type="entry name" value="LEUKOTRIENE A-4 HYDROLASE"/>
    <property type="match status" value="1"/>
</dbReference>
<dbReference type="GO" id="GO:0019370">
    <property type="term" value="P:leukotriene biosynthetic process"/>
    <property type="evidence" value="ECO:0007669"/>
    <property type="project" value="TreeGrafter"/>
</dbReference>
<keyword evidence="6" id="KW-0862">Zinc</keyword>
<dbReference type="Pfam" id="PF09127">
    <property type="entry name" value="Leuk-A4-hydro_C"/>
    <property type="match status" value="1"/>
</dbReference>
<dbReference type="AlphaFoldDB" id="A0A8C3H5W7"/>
<protein>
    <recommendedName>
        <fullName evidence="8">Peptidase M1 leukotriene A4 hydrolase/aminopeptidase C-terminal domain-containing protein</fullName>
    </recommendedName>
</protein>
<keyword evidence="10" id="KW-1185">Reference proteome</keyword>
<sequence>MTLSNACVALSQRWIKGKESDLCSFGSADLKDLSSHQLIEFLTLLLLEAPLPVSYVNRMQEVYNFNAVNNSEIRFRWLRLCIQAKWEEAIPWALKMATEQGLTYYRASIAF</sequence>
<keyword evidence="7" id="KW-0482">Metalloprotease</keyword>
<dbReference type="SMART" id="SM01263">
    <property type="entry name" value="Leuk-A4-hydro_C"/>
    <property type="match status" value="1"/>
</dbReference>
<dbReference type="GO" id="GO:0004301">
    <property type="term" value="F:epoxide hydrolase activity"/>
    <property type="evidence" value="ECO:0007669"/>
    <property type="project" value="TreeGrafter"/>
</dbReference>
<dbReference type="GO" id="GO:0004177">
    <property type="term" value="F:aminopeptidase activity"/>
    <property type="evidence" value="ECO:0007669"/>
    <property type="project" value="TreeGrafter"/>
</dbReference>
<dbReference type="GeneTree" id="ENSGT00940000181598"/>
<keyword evidence="3" id="KW-0645">Protease</keyword>
<feature type="domain" description="Peptidase M1 leukotriene A4 hydrolase/aminopeptidase C-terminal" evidence="8">
    <location>
        <begin position="2"/>
        <end position="111"/>
    </location>
</feature>
<dbReference type="GO" id="GO:0008270">
    <property type="term" value="F:zinc ion binding"/>
    <property type="evidence" value="ECO:0007669"/>
    <property type="project" value="InterPro"/>
</dbReference>
<dbReference type="GO" id="GO:0005634">
    <property type="term" value="C:nucleus"/>
    <property type="evidence" value="ECO:0007669"/>
    <property type="project" value="TreeGrafter"/>
</dbReference>
<organism evidence="9 10">
    <name type="scientific">Chrysemys picta bellii</name>
    <name type="common">Western painted turtle</name>
    <name type="synonym">Emys bellii</name>
    <dbReference type="NCBI Taxonomy" id="8478"/>
    <lineage>
        <taxon>Eukaryota</taxon>
        <taxon>Metazoa</taxon>
        <taxon>Chordata</taxon>
        <taxon>Craniata</taxon>
        <taxon>Vertebrata</taxon>
        <taxon>Euteleostomi</taxon>
        <taxon>Archelosauria</taxon>
        <taxon>Testudinata</taxon>
        <taxon>Testudines</taxon>
        <taxon>Cryptodira</taxon>
        <taxon>Durocryptodira</taxon>
        <taxon>Testudinoidea</taxon>
        <taxon>Emydidae</taxon>
        <taxon>Chrysemys</taxon>
    </lineage>
</organism>
<keyword evidence="5" id="KW-0378">Hydrolase</keyword>
<keyword evidence="4" id="KW-0479">Metal-binding</keyword>
<accession>A0A8C3H5W7</accession>
<evidence type="ECO:0000313" key="9">
    <source>
        <dbReference type="Ensembl" id="ENSCPBP00000002817.1"/>
    </source>
</evidence>
<dbReference type="Proteomes" id="UP000694380">
    <property type="component" value="Unplaced"/>
</dbReference>
<evidence type="ECO:0000256" key="7">
    <source>
        <dbReference type="ARBA" id="ARBA00023049"/>
    </source>
</evidence>
<reference evidence="9" key="2">
    <citation type="submission" date="2025-09" db="UniProtKB">
        <authorList>
            <consortium name="Ensembl"/>
        </authorList>
    </citation>
    <scope>IDENTIFICATION</scope>
</reference>
<dbReference type="Gene3D" id="1.25.40.320">
    <property type="entry name" value="Peptidase M1, leukotriene A4 hydrolase/aminopeptidase C-terminal domain"/>
    <property type="match status" value="1"/>
</dbReference>
<dbReference type="InterPro" id="IPR038502">
    <property type="entry name" value="M1_LTA-4_hydro/amino_C_sf"/>
</dbReference>
<proteinExistence type="inferred from homology"/>
<comment type="similarity">
    <text evidence="2">Belongs to the peptidase M1 family.</text>
</comment>
<evidence type="ECO:0000256" key="1">
    <source>
        <dbReference type="ARBA" id="ARBA00001947"/>
    </source>
</evidence>
<evidence type="ECO:0000256" key="6">
    <source>
        <dbReference type="ARBA" id="ARBA00022833"/>
    </source>
</evidence>
<comment type="cofactor">
    <cofactor evidence="1">
        <name>Zn(2+)</name>
        <dbReference type="ChEBI" id="CHEBI:29105"/>
    </cofactor>
</comment>
<dbReference type="GO" id="GO:0043171">
    <property type="term" value="P:peptide catabolic process"/>
    <property type="evidence" value="ECO:0007669"/>
    <property type="project" value="TreeGrafter"/>
</dbReference>